<dbReference type="PATRIC" id="fig|1202538.3.peg.186"/>
<gene>
    <name evidence="2" type="primary">argH</name>
    <name evidence="2" type="ORF">A353_0217</name>
</gene>
<dbReference type="GO" id="GO:0042450">
    <property type="term" value="P:L-arginine biosynthetic process via ornithine"/>
    <property type="evidence" value="ECO:0007669"/>
    <property type="project" value="InterPro"/>
</dbReference>
<dbReference type="STRING" id="1202538.A353_0217"/>
<protein>
    <submittedName>
        <fullName evidence="2">Putative argininosuccinate lyase</fullName>
    </submittedName>
</protein>
<organism evidence="2 3">
    <name type="scientific">Candidatus Carsonella ruddii HC isolate Thao2000</name>
    <dbReference type="NCBI Taxonomy" id="1202538"/>
    <lineage>
        <taxon>Bacteria</taxon>
        <taxon>Pseudomonadati</taxon>
        <taxon>Pseudomonadota</taxon>
        <taxon>Gammaproteobacteria</taxon>
        <taxon>Oceanospirillales</taxon>
        <taxon>Halomonadaceae</taxon>
        <taxon>Zymobacter group</taxon>
        <taxon>Candidatus Carsonella</taxon>
    </lineage>
</organism>
<name>J3VQ34_CARRU</name>
<dbReference type="Pfam" id="PF00206">
    <property type="entry name" value="Lyase_1"/>
    <property type="match status" value="1"/>
</dbReference>
<dbReference type="GO" id="GO:0005829">
    <property type="term" value="C:cytosol"/>
    <property type="evidence" value="ECO:0007669"/>
    <property type="project" value="TreeGrafter"/>
</dbReference>
<dbReference type="InterPro" id="IPR009049">
    <property type="entry name" value="Argininosuccinate_lyase"/>
</dbReference>
<proteinExistence type="predicted"/>
<dbReference type="KEGG" id="crh:A353_0217"/>
<evidence type="ECO:0000259" key="1">
    <source>
        <dbReference type="Pfam" id="PF00206"/>
    </source>
</evidence>
<dbReference type="InterPro" id="IPR022761">
    <property type="entry name" value="Fumarate_lyase_N"/>
</dbReference>
<dbReference type="SUPFAM" id="SSF48557">
    <property type="entry name" value="L-aspartase-like"/>
    <property type="match status" value="1"/>
</dbReference>
<evidence type="ECO:0000313" key="2">
    <source>
        <dbReference type="EMBL" id="AFP84041.1"/>
    </source>
</evidence>
<dbReference type="Proteomes" id="UP000003934">
    <property type="component" value="Chromosome"/>
</dbReference>
<dbReference type="HOGENOM" id="CLU_027272_2_3_6"/>
<dbReference type="GO" id="GO:0004056">
    <property type="term" value="F:argininosuccinate lyase activity"/>
    <property type="evidence" value="ECO:0007669"/>
    <property type="project" value="InterPro"/>
</dbReference>
<sequence>MKNFFSKINFNIKVHLNLFNTNIFLFNYEIKVITSYIKSLYLINYINNLEKKQLLNSLYLIKKKFNLNIENIHLFIENEIIKFNGDLGNKIYFKKNKNFQNIVIKIMLKEEINKINILLIFIRKCIIFLSEKFFDIPLLGLIYINKNIPITIGHYLLSWNEMFKRDHDNLLNCKKNCNNLFIDINFLTNYSYNINKHIFKKILNFKYLTENYIDSVNNKDYIIFFFFFCNNLIIHLSKICEDLIFFNNEKNKFIILSELSIFYNNIIYNKINILELIKSKIGRIYGNSINILTILQSQSISYNNYQEDKESLFDNIYTIKSILNYFRIILPILKFNKRYIYIYMLENYCVKNDIISYLIKKGLNFENSYLIFKNCEIYCKKNKINFFNISLKELKSINYLFQNDIFYYISIEGSINKNNFYGFTNPKQVIKAIQRAKFFLNNIILKFND</sequence>
<dbReference type="AlphaFoldDB" id="J3VQ34"/>
<dbReference type="PANTHER" id="PTHR43814:SF1">
    <property type="entry name" value="ARGININOSUCCINATE LYASE"/>
    <property type="match status" value="1"/>
</dbReference>
<keyword evidence="2" id="KW-0456">Lyase</keyword>
<reference evidence="2 3" key="1">
    <citation type="journal article" date="2012" name="Mol. Biol. Evol.">
        <title>Genome reduction and co-evolution between the primary and secondary bacterial symbionts of psyllids.</title>
        <authorList>
            <person name="Sloan D.B."/>
            <person name="Moran N.A."/>
        </authorList>
    </citation>
    <scope>NUCLEOTIDE SEQUENCE [LARGE SCALE GENOMIC DNA]</scope>
    <source>
        <strain evidence="2 3">HC</strain>
    </source>
</reference>
<evidence type="ECO:0000313" key="3">
    <source>
        <dbReference type="Proteomes" id="UP000003934"/>
    </source>
</evidence>
<dbReference type="RefSeq" id="WP_014887341.1">
    <property type="nucleotide sequence ID" value="NC_018416.1"/>
</dbReference>
<accession>J3VQ34</accession>
<dbReference type="Gene3D" id="1.20.200.10">
    <property type="entry name" value="Fumarase/aspartase (Central domain)"/>
    <property type="match status" value="1"/>
</dbReference>
<dbReference type="OrthoDB" id="9769623at2"/>
<dbReference type="InterPro" id="IPR008948">
    <property type="entry name" value="L-Aspartase-like"/>
</dbReference>
<dbReference type="Gene3D" id="1.10.40.30">
    <property type="entry name" value="Fumarase/aspartase (C-terminal domain)"/>
    <property type="match status" value="1"/>
</dbReference>
<dbReference type="EMBL" id="CP003543">
    <property type="protein sequence ID" value="AFP84041.1"/>
    <property type="molecule type" value="Genomic_DNA"/>
</dbReference>
<keyword evidence="3" id="KW-1185">Reference proteome</keyword>
<dbReference type="GeneID" id="67454738"/>
<dbReference type="PANTHER" id="PTHR43814">
    <property type="entry name" value="ARGININOSUCCINATE LYASE"/>
    <property type="match status" value="1"/>
</dbReference>
<dbReference type="InterPro" id="IPR024083">
    <property type="entry name" value="Fumarase/histidase_N"/>
</dbReference>
<dbReference type="Gene3D" id="1.10.275.10">
    <property type="entry name" value="Fumarase/aspartase (N-terminal domain)"/>
    <property type="match status" value="1"/>
</dbReference>
<feature type="domain" description="Fumarate lyase N-terminal" evidence="1">
    <location>
        <begin position="102"/>
        <end position="249"/>
    </location>
</feature>